<reference evidence="1 2" key="1">
    <citation type="submission" date="2018-12" db="EMBL/GenBank/DDBJ databases">
        <title>Deinococcus radiophilus ATCC 27603 genome sequencing and assembly.</title>
        <authorList>
            <person name="Maclea K.S."/>
            <person name="Maynard C.R."/>
        </authorList>
    </citation>
    <scope>NUCLEOTIDE SEQUENCE [LARGE SCALE GENOMIC DNA]</scope>
    <source>
        <strain evidence="1 2">ATCC 27603</strain>
    </source>
</reference>
<evidence type="ECO:0000313" key="1">
    <source>
        <dbReference type="EMBL" id="RTR29047.1"/>
    </source>
</evidence>
<gene>
    <name evidence="1" type="ORF">EJ104_04170</name>
</gene>
<dbReference type="AlphaFoldDB" id="A0A431W0L4"/>
<accession>A0A431W0L4</accession>
<sequence>MTKLAITLDHLLKQAAQRGQPVQRSLGHGLQVRAAVNPRRLCLWRTEGVWEPGEASEREGRTCAKALGWGSYRLTWSKSGRYLTVEEEGGLL</sequence>
<evidence type="ECO:0000313" key="2">
    <source>
        <dbReference type="Proteomes" id="UP000277766"/>
    </source>
</evidence>
<dbReference type="Proteomes" id="UP000277766">
    <property type="component" value="Unassembled WGS sequence"/>
</dbReference>
<keyword evidence="2" id="KW-1185">Reference proteome</keyword>
<dbReference type="EMBL" id="RXPE01000005">
    <property type="protein sequence ID" value="RTR29047.1"/>
    <property type="molecule type" value="Genomic_DNA"/>
</dbReference>
<dbReference type="OrthoDB" id="72945at2"/>
<organism evidence="1 2">
    <name type="scientific">Deinococcus radiophilus</name>
    <dbReference type="NCBI Taxonomy" id="32062"/>
    <lineage>
        <taxon>Bacteria</taxon>
        <taxon>Thermotogati</taxon>
        <taxon>Deinococcota</taxon>
        <taxon>Deinococci</taxon>
        <taxon>Deinococcales</taxon>
        <taxon>Deinococcaceae</taxon>
        <taxon>Deinococcus</taxon>
    </lineage>
</organism>
<protein>
    <submittedName>
        <fullName evidence="1">Uncharacterized protein</fullName>
    </submittedName>
</protein>
<comment type="caution">
    <text evidence="1">The sequence shown here is derived from an EMBL/GenBank/DDBJ whole genome shotgun (WGS) entry which is preliminary data.</text>
</comment>
<dbReference type="RefSeq" id="WP_126351502.1">
    <property type="nucleotide sequence ID" value="NZ_CP086380.1"/>
</dbReference>
<proteinExistence type="predicted"/>
<name>A0A431W0L4_9DEIO</name>